<name>A0A9Y1BT37_9ARCH</name>
<reference evidence="1" key="1">
    <citation type="journal article" date="2022" name="Nat. Microbiol.">
        <title>Unique mobile elements and scalable gene flow at the prokaryote-eukaryote boundary revealed by circularized Asgard archaea genomes.</title>
        <authorList>
            <person name="Wu F."/>
            <person name="Speth D.R."/>
            <person name="Philosof A."/>
            <person name="Cremiere A."/>
            <person name="Narayanan A."/>
            <person name="Barco R.A."/>
            <person name="Connon S.A."/>
            <person name="Amend J.P."/>
            <person name="Antoshechkin I.A."/>
            <person name="Orphan V.J."/>
        </authorList>
    </citation>
    <scope>NUCLEOTIDE SEQUENCE</scope>
    <source>
        <strain evidence="1">PR6</strain>
    </source>
</reference>
<dbReference type="AlphaFoldDB" id="A0A9Y1BT37"/>
<proteinExistence type="predicted"/>
<dbReference type="EMBL" id="CP084167">
    <property type="protein sequence ID" value="UJG44477.1"/>
    <property type="molecule type" value="Genomic_DNA"/>
</dbReference>
<gene>
    <name evidence="1" type="ORF">K9W46_04690</name>
</gene>
<organism evidence="1">
    <name type="scientific">Candidatus Heimdallarchaeum endolithica</name>
    <dbReference type="NCBI Taxonomy" id="2876572"/>
    <lineage>
        <taxon>Archaea</taxon>
        <taxon>Promethearchaeati</taxon>
        <taxon>Candidatus Heimdallarchaeota</taxon>
        <taxon>Candidatus Heimdallarchaeia (ex Rinke et al. 2021) (nom. nud.)</taxon>
        <taxon>Candidatus Heimdallarchaeales</taxon>
        <taxon>Candidatus Heimdallarchaeaceae</taxon>
        <taxon>Candidatus Heimdallarchaeum</taxon>
    </lineage>
</organism>
<accession>A0A9Y1BT37</accession>
<evidence type="ECO:0000313" key="1">
    <source>
        <dbReference type="EMBL" id="UJG44477.1"/>
    </source>
</evidence>
<dbReference type="Proteomes" id="UP001200513">
    <property type="component" value="Chromosome"/>
</dbReference>
<sequence>MAKKNKGRRKVIETVYIISRTGLPLLYVDFVSQEDDVDAVTLFSGIISAIQVAMAEIDVGVPSFFDTEKNEIFMNVTEKFAIAVVKNQEPIDRNEMNKLIDEIQTLISFDQEVEDFSAIGGETKEVISKKIREIVNNWEDYISEREATKRIKDSLW</sequence>
<protein>
    <submittedName>
        <fullName evidence="1">Uncharacterized protein</fullName>
    </submittedName>
</protein>